<dbReference type="SUPFAM" id="SSF48452">
    <property type="entry name" value="TPR-like"/>
    <property type="match status" value="1"/>
</dbReference>
<dbReference type="Pfam" id="PF14559">
    <property type="entry name" value="TPR_19"/>
    <property type="match status" value="2"/>
</dbReference>
<dbReference type="Proteomes" id="UP000603141">
    <property type="component" value="Unassembled WGS sequence"/>
</dbReference>
<dbReference type="AlphaFoldDB" id="A0A934VSL7"/>
<organism evidence="2 3">
    <name type="scientific">Luteolibacter pohnpeiensis</name>
    <dbReference type="NCBI Taxonomy" id="454153"/>
    <lineage>
        <taxon>Bacteria</taxon>
        <taxon>Pseudomonadati</taxon>
        <taxon>Verrucomicrobiota</taxon>
        <taxon>Verrucomicrobiia</taxon>
        <taxon>Verrucomicrobiales</taxon>
        <taxon>Verrucomicrobiaceae</taxon>
        <taxon>Luteolibacter</taxon>
    </lineage>
</organism>
<dbReference type="InterPro" id="IPR017850">
    <property type="entry name" value="Alkaline_phosphatase_core_sf"/>
</dbReference>
<comment type="caution">
    <text evidence="2">The sequence shown here is derived from an EMBL/GenBank/DDBJ whole genome shotgun (WGS) entry which is preliminary data.</text>
</comment>
<evidence type="ECO:0000256" key="1">
    <source>
        <dbReference type="PROSITE-ProRule" id="PRU00339"/>
    </source>
</evidence>
<accession>A0A934VSL7</accession>
<dbReference type="RefSeq" id="WP_200273651.1">
    <property type="nucleotide sequence ID" value="NZ_JAENIJ010000050.1"/>
</dbReference>
<dbReference type="Gene3D" id="3.40.720.10">
    <property type="entry name" value="Alkaline Phosphatase, subunit A"/>
    <property type="match status" value="1"/>
</dbReference>
<sequence>MRTLLIGLSGADWKTLDTIRAKTRLPFLSKLESSGTRSDCHGLAPFVPEISWATVLTGNRPWRHCALHRTMNSDVPLIWDYFSKADYQTICIGWPKPLCHRHGISITEEFFKKSGTNDTFSELENDLADLQVDENSLDPNIIRLLCPSLTAESAGRDPKAGRLARSIAHHYSIHNTACSLLETEKWDFAAVHFPIFEHFHTDFGNHLFAPELVPIAEKERYQGLSSNLFKLFDLLLSQLLRDVLENTRIFIVSPYSAIALTAPGMLLASGKGIKSGIRVPDASIVHITPSILHACEVQATEPFQGIPIHDWFDGQAEIHQSILQDSPDSSRLPSPHQLPSNLSSWYLGIDLYESGFPHEALNFLKTAHNSLPESAAIAYWLARCQFRIGHSDAAITTCEIIHDHAIESTSCQFFLGVLALENGQYDQALSFLRQAHEIPETRLYLAAALLATGNLQEAIQLIHQQIREDPNALAWLILGRCQFEFSLYESAADAARNSIRIDAQCLDAWNLLKCSLEKIAKNSTEEAIARRQFDLLMNQQAPRKSWQSNTEIRTNLISSNNFSRITYSKVRCGEEARANLILNLRHPPTANEWHQRVWRLENPTRLIGAALIQKVEPDQSAAIHLNFQPRLLGSDSARFMLEELLEELGNLGIKQTEILTSRRMPWETLLAPHSYKWTGCDELWSGIDVRAGQSRYSNSRMKNSHRLIGWKSRAIENKDWETIRKWSVGGGYLPESRLTNFQNQLDPDASGVVESPNGLEGVLVATRYGMQQIIQFMGACPERKGHWPIASWLLFERFGNVGRAHPHGDVAVMTTCPVRAPYASALARRFGGSIVETIHRFST</sequence>
<dbReference type="SMART" id="SM00028">
    <property type="entry name" value="TPR"/>
    <property type="match status" value="2"/>
</dbReference>
<name>A0A934VSL7_9BACT</name>
<feature type="repeat" description="TPR" evidence="1">
    <location>
        <begin position="439"/>
        <end position="472"/>
    </location>
</feature>
<dbReference type="SUPFAM" id="SSF53649">
    <property type="entry name" value="Alkaline phosphatase-like"/>
    <property type="match status" value="1"/>
</dbReference>
<dbReference type="InterPro" id="IPR011990">
    <property type="entry name" value="TPR-like_helical_dom_sf"/>
</dbReference>
<proteinExistence type="predicted"/>
<dbReference type="Pfam" id="PF01663">
    <property type="entry name" value="Phosphodiest"/>
    <property type="match status" value="1"/>
</dbReference>
<keyword evidence="1" id="KW-0802">TPR repeat</keyword>
<dbReference type="InterPro" id="IPR019734">
    <property type="entry name" value="TPR_rpt"/>
</dbReference>
<keyword evidence="3" id="KW-1185">Reference proteome</keyword>
<evidence type="ECO:0000313" key="2">
    <source>
        <dbReference type="EMBL" id="MBK1884451.1"/>
    </source>
</evidence>
<dbReference type="PROSITE" id="PS50005">
    <property type="entry name" value="TPR"/>
    <property type="match status" value="1"/>
</dbReference>
<dbReference type="Gene3D" id="1.25.40.10">
    <property type="entry name" value="Tetratricopeptide repeat domain"/>
    <property type="match status" value="1"/>
</dbReference>
<protein>
    <submittedName>
        <fullName evidence="2">Tetratricopeptide repeat protein</fullName>
    </submittedName>
</protein>
<dbReference type="EMBL" id="JAENIJ010000050">
    <property type="protein sequence ID" value="MBK1884451.1"/>
    <property type="molecule type" value="Genomic_DNA"/>
</dbReference>
<dbReference type="InterPro" id="IPR002591">
    <property type="entry name" value="Phosphodiest/P_Trfase"/>
</dbReference>
<reference evidence="2" key="1">
    <citation type="submission" date="2021-01" db="EMBL/GenBank/DDBJ databases">
        <title>Modified the classification status of verrucomicrobia.</title>
        <authorList>
            <person name="Feng X."/>
        </authorList>
    </citation>
    <scope>NUCLEOTIDE SEQUENCE</scope>
    <source>
        <strain evidence="2">KCTC 22041</strain>
    </source>
</reference>
<evidence type="ECO:0000313" key="3">
    <source>
        <dbReference type="Proteomes" id="UP000603141"/>
    </source>
</evidence>
<gene>
    <name evidence="2" type="ORF">JIN85_18690</name>
</gene>